<dbReference type="EMBL" id="SNRW01029296">
    <property type="protein sequence ID" value="KAA6358832.1"/>
    <property type="molecule type" value="Genomic_DNA"/>
</dbReference>
<feature type="compositionally biased region" description="Low complexity" evidence="1">
    <location>
        <begin position="72"/>
        <end position="83"/>
    </location>
</feature>
<feature type="compositionally biased region" description="Polar residues" evidence="1">
    <location>
        <begin position="21"/>
        <end position="30"/>
    </location>
</feature>
<comment type="caution">
    <text evidence="2">The sequence shown here is derived from an EMBL/GenBank/DDBJ whole genome shotgun (WGS) entry which is preliminary data.</text>
</comment>
<evidence type="ECO:0000256" key="1">
    <source>
        <dbReference type="SAM" id="MobiDB-lite"/>
    </source>
</evidence>
<proteinExistence type="predicted"/>
<feature type="compositionally biased region" description="Basic and acidic residues" evidence="1">
    <location>
        <begin position="109"/>
        <end position="118"/>
    </location>
</feature>
<dbReference type="Proteomes" id="UP000324800">
    <property type="component" value="Unassembled WGS sequence"/>
</dbReference>
<reference evidence="2 3" key="1">
    <citation type="submission" date="2019-03" db="EMBL/GenBank/DDBJ databases">
        <title>Single cell metagenomics reveals metabolic interactions within the superorganism composed of flagellate Streblomastix strix and complex community of Bacteroidetes bacteria on its surface.</title>
        <authorList>
            <person name="Treitli S.C."/>
            <person name="Kolisko M."/>
            <person name="Husnik F."/>
            <person name="Keeling P."/>
            <person name="Hampl V."/>
        </authorList>
    </citation>
    <scope>NUCLEOTIDE SEQUENCE [LARGE SCALE GENOMIC DNA]</scope>
    <source>
        <strain evidence="2">ST1C</strain>
    </source>
</reference>
<feature type="region of interest" description="Disordered" evidence="1">
    <location>
        <begin position="1"/>
        <end position="118"/>
    </location>
</feature>
<protein>
    <submittedName>
        <fullName evidence="2">Uncharacterized protein</fullName>
    </submittedName>
</protein>
<sequence length="118" mass="12742">MTNSSTNRGRPGFDSLRESRNTSFTSNSGEIGTMQKEVLGSRPQNYGGSSINSSSTITPSSTIHNQLNFPLSSQLSSKTSSNSGVRTPRLSVHGQNTYLSSPSQVQDKVGNKSEKSWR</sequence>
<organism evidence="2 3">
    <name type="scientific">Streblomastix strix</name>
    <dbReference type="NCBI Taxonomy" id="222440"/>
    <lineage>
        <taxon>Eukaryota</taxon>
        <taxon>Metamonada</taxon>
        <taxon>Preaxostyla</taxon>
        <taxon>Oxymonadida</taxon>
        <taxon>Streblomastigidae</taxon>
        <taxon>Streblomastix</taxon>
    </lineage>
</organism>
<evidence type="ECO:0000313" key="3">
    <source>
        <dbReference type="Proteomes" id="UP000324800"/>
    </source>
</evidence>
<dbReference type="AlphaFoldDB" id="A0A5J4TLU5"/>
<name>A0A5J4TLU5_9EUKA</name>
<accession>A0A5J4TLU5</accession>
<feature type="compositionally biased region" description="Polar residues" evidence="1">
    <location>
        <begin position="93"/>
        <end position="106"/>
    </location>
</feature>
<feature type="compositionally biased region" description="Low complexity" evidence="1">
    <location>
        <begin position="49"/>
        <end position="63"/>
    </location>
</feature>
<gene>
    <name evidence="2" type="ORF">EZS28_045642</name>
</gene>
<evidence type="ECO:0000313" key="2">
    <source>
        <dbReference type="EMBL" id="KAA6358832.1"/>
    </source>
</evidence>